<dbReference type="EMBL" id="JAMLDX010000027">
    <property type="protein sequence ID" value="MCP3732980.1"/>
    <property type="molecule type" value="Genomic_DNA"/>
</dbReference>
<evidence type="ECO:0000256" key="1">
    <source>
        <dbReference type="SAM" id="SignalP"/>
    </source>
</evidence>
<dbReference type="InterPro" id="IPR011659">
    <property type="entry name" value="WD40"/>
</dbReference>
<dbReference type="Proteomes" id="UP001139451">
    <property type="component" value="Unassembled WGS sequence"/>
</dbReference>
<reference evidence="3" key="1">
    <citation type="submission" date="2022-05" db="EMBL/GenBank/DDBJ databases">
        <title>Sphingomonas sp. strain MG17 Genome sequencing and assembly.</title>
        <authorList>
            <person name="Kim I."/>
        </authorList>
    </citation>
    <scope>NUCLEOTIDE SEQUENCE</scope>
    <source>
        <strain evidence="3">MG17</strain>
    </source>
</reference>
<dbReference type="Gene3D" id="2.120.10.30">
    <property type="entry name" value="TolB, C-terminal domain"/>
    <property type="match status" value="3"/>
</dbReference>
<feature type="chain" id="PRO_5040797733" evidence="1">
    <location>
        <begin position="26"/>
        <end position="1068"/>
    </location>
</feature>
<dbReference type="Gene3D" id="3.20.20.140">
    <property type="entry name" value="Metal-dependent hydrolases"/>
    <property type="match status" value="2"/>
</dbReference>
<feature type="signal peptide" evidence="1">
    <location>
        <begin position="1"/>
        <end position="25"/>
    </location>
</feature>
<keyword evidence="4" id="KW-1185">Reference proteome</keyword>
<dbReference type="SUPFAM" id="SSF82171">
    <property type="entry name" value="DPP6 N-terminal domain-like"/>
    <property type="match status" value="1"/>
</dbReference>
<gene>
    <name evidence="3" type="ORF">M9978_21420</name>
</gene>
<accession>A0A9X2HUP6</accession>
<proteinExistence type="predicted"/>
<dbReference type="Pfam" id="PF07676">
    <property type="entry name" value="PD40"/>
    <property type="match status" value="6"/>
</dbReference>
<feature type="domain" description="Amidohydrolase-related" evidence="2">
    <location>
        <begin position="972"/>
        <end position="1041"/>
    </location>
</feature>
<dbReference type="InterPro" id="IPR032466">
    <property type="entry name" value="Metal_Hydrolase"/>
</dbReference>
<dbReference type="AlphaFoldDB" id="A0A9X2HUP6"/>
<keyword evidence="1" id="KW-0732">Signal</keyword>
<evidence type="ECO:0000313" key="3">
    <source>
        <dbReference type="EMBL" id="MCP3732980.1"/>
    </source>
</evidence>
<dbReference type="InterPro" id="IPR006680">
    <property type="entry name" value="Amidohydro-rel"/>
</dbReference>
<dbReference type="Pfam" id="PF01979">
    <property type="entry name" value="Amidohydro_1"/>
    <property type="match status" value="1"/>
</dbReference>
<dbReference type="PANTHER" id="PTHR43135:SF3">
    <property type="entry name" value="ALPHA-D-RIBOSE 1-METHYLPHOSPHONATE 5-TRIPHOSPHATE DIPHOSPHATASE"/>
    <property type="match status" value="1"/>
</dbReference>
<dbReference type="InterPro" id="IPR011059">
    <property type="entry name" value="Metal-dep_hydrolase_composite"/>
</dbReference>
<protein>
    <submittedName>
        <fullName evidence="3">Amidohydrolase family protein</fullName>
    </submittedName>
</protein>
<organism evidence="3 4">
    <name type="scientific">Sphingomonas tagetis</name>
    <dbReference type="NCBI Taxonomy" id="2949092"/>
    <lineage>
        <taxon>Bacteria</taxon>
        <taxon>Pseudomonadati</taxon>
        <taxon>Pseudomonadota</taxon>
        <taxon>Alphaproteobacteria</taxon>
        <taxon>Sphingomonadales</taxon>
        <taxon>Sphingomonadaceae</taxon>
        <taxon>Sphingomonas</taxon>
    </lineage>
</organism>
<dbReference type="InterPro" id="IPR051781">
    <property type="entry name" value="Metallo-dep_Hydrolase"/>
</dbReference>
<dbReference type="Gene3D" id="2.30.40.10">
    <property type="entry name" value="Urease, subunit C, domain 1"/>
    <property type="match status" value="2"/>
</dbReference>
<comment type="caution">
    <text evidence="3">The sequence shown here is derived from an EMBL/GenBank/DDBJ whole genome shotgun (WGS) entry which is preliminary data.</text>
</comment>
<evidence type="ECO:0000313" key="4">
    <source>
        <dbReference type="Proteomes" id="UP001139451"/>
    </source>
</evidence>
<dbReference type="InterPro" id="IPR011042">
    <property type="entry name" value="6-blade_b-propeller_TolB-like"/>
</dbReference>
<name>A0A9X2HUP6_9SPHN</name>
<dbReference type="SUPFAM" id="SSF51338">
    <property type="entry name" value="Composite domain of metallo-dependent hydrolases"/>
    <property type="match status" value="1"/>
</dbReference>
<evidence type="ECO:0000259" key="2">
    <source>
        <dbReference type="Pfam" id="PF01979"/>
    </source>
</evidence>
<dbReference type="GO" id="GO:0016810">
    <property type="term" value="F:hydrolase activity, acting on carbon-nitrogen (but not peptide) bonds"/>
    <property type="evidence" value="ECO:0007669"/>
    <property type="project" value="InterPro"/>
</dbReference>
<dbReference type="PANTHER" id="PTHR43135">
    <property type="entry name" value="ALPHA-D-RIBOSE 1-METHYLPHOSPHONATE 5-TRIPHOSPHATE DIPHOSPHATASE"/>
    <property type="match status" value="1"/>
</dbReference>
<dbReference type="SUPFAM" id="SSF51556">
    <property type="entry name" value="Metallo-dependent hydrolases"/>
    <property type="match status" value="1"/>
</dbReference>
<sequence>MRGRRSRVRSAILGTAVFAAVPGMAQVPPPVERLTFEAREGTWMAPDVSPDGRTILFDLLGDIYALDSAGGTARPVLTGDAFETQPVFSPDGKQIAFISDKSGAANLWVANADGSNARKLSGDTEPAIYTSPAWSPDGRFVYVSRTIHNILAFELYAYDPRGGSGIKVSAARPTGNEGNADRINVMGAAASPDGKYLYYARKTGGLWSDKVLPHWEIVRRTLATGVEDRIITSPGAAMRPALSHDGKRIVYASRSGAQTGLRVRDLETGADRWLSFPVDPDSQMGGYYNDLVPRVAFLPGDKEVLTAIDGKLTRIRVADGVRTAVPFSAPVDLAVRKNTRVEVPDETGPVRVRVIQAPRLSPDGSRIAFAALGKLYVQDRAGGSPRAVAGVDGMAFQPAWSADGRTLVYVTWSGEGEGGGALWAIPAAGGKPRRLSQASAYYSEPTVSPDGRSVAVLRGTSIERLQSASDLQASRPTDIVLLPLSGGEGRVVASKSGIKALSFDAKGEWLRYMSGPSVEAVAVQGGAPRRVFDLRVPNSNRYFNNIQTPPEDIRLSPDGTRMLVKAASQAWLLDVPPAFSADPQALDLAKPAVFGMRLTDIGADYVDWSRDGRTVMWSLGATVRTIDAGQAAGLAKGVAEKQATKVEAVVQLPRDVPQGTVVLRGGTAITMRGDETITGADVVVTNNRIVAVGRTGEVTVPAGASVVDVTGKYLTPGFVDTHAHWFELPRQVLEANHWSLLANLAYGVTSGLDVQPFTVDVFGYQDMIDAGIMTGPRAFSVGPGIFVNSEINSAAEAEAVMTRYRDYYRTNNLKAYLVGNRTQRKFVVEASGKLGMMATTEGASDFNLNLTHAIDGMAGNEHNMPITPLREDVVKLYAGSRISYSPTFGVLYGGFAPYDNQVIAGAIDQDAKLARFIPQGIIEGKLRNRVWTPPMDRTVASFAADALRIRKAGGLVGIGSHAVIQGLGYHYEMRAYAEGGATPHDVLRAATLDSAEVIGRKGQIGSIEPGKYADILILSANPLDRIENAAQIDKVMKNGRIYDAATLGEEWPRKKALPEPWFAKSRPN</sequence>
<dbReference type="RefSeq" id="WP_254296984.1">
    <property type="nucleotide sequence ID" value="NZ_JAMLDX010000027.1"/>
</dbReference>